<dbReference type="SUPFAM" id="SSF53098">
    <property type="entry name" value="Ribonuclease H-like"/>
    <property type="match status" value="1"/>
</dbReference>
<evidence type="ECO:0000259" key="4">
    <source>
        <dbReference type="PROSITE" id="PS50234"/>
    </source>
</evidence>
<evidence type="ECO:0000259" key="5">
    <source>
        <dbReference type="PROSITE" id="PS50878"/>
    </source>
</evidence>
<dbReference type="InterPro" id="IPR043502">
    <property type="entry name" value="DNA/RNA_pol_sf"/>
</dbReference>
<evidence type="ECO:0000313" key="9">
    <source>
        <dbReference type="Proteomes" id="UP001274896"/>
    </source>
</evidence>
<evidence type="ECO:0000256" key="1">
    <source>
        <dbReference type="ARBA" id="ARBA00010879"/>
    </source>
</evidence>
<dbReference type="GO" id="GO:0015074">
    <property type="term" value="P:DNA integration"/>
    <property type="evidence" value="ECO:0007669"/>
    <property type="project" value="InterPro"/>
</dbReference>
<dbReference type="InterPro" id="IPR036397">
    <property type="entry name" value="RNaseH_sf"/>
</dbReference>
<dbReference type="Gene3D" id="3.30.420.10">
    <property type="entry name" value="Ribonuclease H-like superfamily/Ribonuclease H"/>
    <property type="match status" value="1"/>
</dbReference>
<dbReference type="CDD" id="cd01650">
    <property type="entry name" value="RT_nLTR_like"/>
    <property type="match status" value="1"/>
</dbReference>
<dbReference type="CDD" id="cd01647">
    <property type="entry name" value="RT_LTR"/>
    <property type="match status" value="1"/>
</dbReference>
<dbReference type="GO" id="GO:0004523">
    <property type="term" value="F:RNA-DNA hybrid ribonuclease activity"/>
    <property type="evidence" value="ECO:0007669"/>
    <property type="project" value="UniProtKB-EC"/>
</dbReference>
<dbReference type="SUPFAM" id="SSF56672">
    <property type="entry name" value="DNA/RNA polymerases"/>
    <property type="match status" value="4"/>
</dbReference>
<dbReference type="PROSITE" id="PS50878">
    <property type="entry name" value="RT_POL"/>
    <property type="match status" value="1"/>
</dbReference>
<dbReference type="InterPro" id="IPR036691">
    <property type="entry name" value="Endo/exonu/phosph_ase_sf"/>
</dbReference>
<evidence type="ECO:0000313" key="8">
    <source>
        <dbReference type="EMBL" id="KAK3526135.1"/>
    </source>
</evidence>
<dbReference type="Pfam" id="PF08487">
    <property type="entry name" value="VIT"/>
    <property type="match status" value="3"/>
</dbReference>
<dbReference type="SUPFAM" id="SSF56219">
    <property type="entry name" value="DNase I-like"/>
    <property type="match status" value="1"/>
</dbReference>
<dbReference type="GO" id="GO:0003676">
    <property type="term" value="F:nucleic acid binding"/>
    <property type="evidence" value="ECO:0007669"/>
    <property type="project" value="InterPro"/>
</dbReference>
<dbReference type="PROSITE" id="PS50994">
    <property type="entry name" value="INTEGRASE"/>
    <property type="match status" value="1"/>
</dbReference>
<organism evidence="8 9">
    <name type="scientific">Hemibagrus guttatus</name>
    <dbReference type="NCBI Taxonomy" id="175788"/>
    <lineage>
        <taxon>Eukaryota</taxon>
        <taxon>Metazoa</taxon>
        <taxon>Chordata</taxon>
        <taxon>Craniata</taxon>
        <taxon>Vertebrata</taxon>
        <taxon>Euteleostomi</taxon>
        <taxon>Actinopterygii</taxon>
        <taxon>Neopterygii</taxon>
        <taxon>Teleostei</taxon>
        <taxon>Ostariophysi</taxon>
        <taxon>Siluriformes</taxon>
        <taxon>Bagridae</taxon>
        <taxon>Hemibagrus</taxon>
    </lineage>
</organism>
<dbReference type="InterPro" id="IPR036465">
    <property type="entry name" value="vWFA_dom_sf"/>
</dbReference>
<evidence type="ECO:0000259" key="6">
    <source>
        <dbReference type="PROSITE" id="PS50994"/>
    </source>
</evidence>
<evidence type="ECO:0000256" key="3">
    <source>
        <dbReference type="SAM" id="MobiDB-lite"/>
    </source>
</evidence>
<dbReference type="SUPFAM" id="SSF53300">
    <property type="entry name" value="vWA-like"/>
    <property type="match status" value="3"/>
</dbReference>
<evidence type="ECO:0000259" key="7">
    <source>
        <dbReference type="PROSITE" id="PS51468"/>
    </source>
</evidence>
<dbReference type="Pfam" id="PF13768">
    <property type="entry name" value="VWA_3"/>
    <property type="match status" value="4"/>
</dbReference>
<comment type="caution">
    <text evidence="8">The sequence shown here is derived from an EMBL/GenBank/DDBJ whole genome shotgun (WGS) entry which is preliminary data.</text>
</comment>
<dbReference type="InterPro" id="IPR013694">
    <property type="entry name" value="VIT"/>
</dbReference>
<dbReference type="PANTHER" id="PTHR45737:SF6">
    <property type="entry name" value="VON WILLEBRAND FACTOR A DOMAIN-CONTAINING PROTEIN 5A"/>
    <property type="match status" value="1"/>
</dbReference>
<feature type="domain" description="VIT" evidence="7">
    <location>
        <begin position="1612"/>
        <end position="1742"/>
    </location>
</feature>
<feature type="region of interest" description="Disordered" evidence="3">
    <location>
        <begin position="1177"/>
        <end position="1198"/>
    </location>
</feature>
<protein>
    <recommendedName>
        <fullName evidence="2">ribonuclease H</fullName>
        <ecNumber evidence="2">3.1.26.4</ecNumber>
    </recommendedName>
</protein>
<feature type="domain" description="Integrase catalytic" evidence="6">
    <location>
        <begin position="990"/>
        <end position="1098"/>
    </location>
</feature>
<dbReference type="InterPro" id="IPR001584">
    <property type="entry name" value="Integrase_cat-core"/>
</dbReference>
<dbReference type="InterPro" id="IPR005135">
    <property type="entry name" value="Endo/exonuclease/phosphatase"/>
</dbReference>
<dbReference type="SMART" id="SM00609">
    <property type="entry name" value="VIT"/>
    <property type="match status" value="3"/>
</dbReference>
<dbReference type="EMBL" id="JAUCMX010000013">
    <property type="protein sequence ID" value="KAK3526135.1"/>
    <property type="molecule type" value="Genomic_DNA"/>
</dbReference>
<dbReference type="FunFam" id="3.30.70.270:FF:000020">
    <property type="entry name" value="Transposon Tf2-6 polyprotein-like Protein"/>
    <property type="match status" value="1"/>
</dbReference>
<comment type="similarity">
    <text evidence="1">Belongs to the beta type-B retroviral polymerase family. HERV class-II K(HML-2) pol subfamily.</text>
</comment>
<dbReference type="Gene3D" id="3.10.10.10">
    <property type="entry name" value="HIV Type 1 Reverse Transcriptase, subunit A, domain 1"/>
    <property type="match status" value="1"/>
</dbReference>
<dbReference type="Gene3D" id="3.30.70.270">
    <property type="match status" value="2"/>
</dbReference>
<sequence>MNCGLLTNKNEPVPLKNIEVDLQVQGHVATVTSTLKYLNEEDNPVEAVFVFPMPSGAALCQFSAKIADQEIVAEVQEKQEAREQYDDALSSGEQAFLLEESEESMDVFRLSVGSLPPRQSAAVTFIYIIELSVQADHSLQFCLPAVLNPRYTPAGTEGGIVSEITSSSTGIPYSLSFTAQISSPNPITKVESKCPLEPLMFLNTDHTKAKVNLSAGHMFDRDVELYLHYQNPHQLTAIVEAGAPAAQPGTLMGDPVVMVNFYPEFPESVMSSMSSCGEFVFVMDRSGSMSCNMHNGPGAQGRIVCAKDTLLLLLKSLPMDCYFNIYGFGSHYNSFFPQCVQYNQDTMEQAVQKVKEIQADMGGTEILPALEHIYKQPCILNHPRQLFIFTDGEVRNTKDVLRCVKRNADFHRHVLCFSFGIGEGASSALITGLAENSSGHAQFITETDRMQAKVMQSLRYALQPAVTDINEDWSGLSFNCLSPQIKSLFHGQRALIYAQLKGEECQNPDAKGKISVWYRLGDQEVTNTVNFSLKPAENNGMAIHRLGARSLIRSLERDEQVDGADKEALKARVVELSKQSGVSSSHTALIAVHKDSKQAVKGPLVKRRIPIPKTSETPKNPLMQLISLQKASGCWEIESTLAEVFGKTEKELIEQIPAQPSLLKADETLPQRGQVVRPGGGVDEDIIHIGRRDGFVGPEDDVHEALKCGSVMVGFRDPIRLLPDHHPESGFNLVVHQLDEPGNRGEGNRELVHELSKVRFWQPEPVKPDVWAILLALIWLHGFKIEAQVEWQFLAMKAVAWIRSQKVVNQSECVQAGNALLGCQHQNLCRWTSNAYRLMNADVVYTTGYACTVEKMTTSSNPAQSVLHAQRCFFVAKKDGGLRPCIDYRALNSETEDEWKTAFITPLGQYEYLVMPYALSNAPSVFQSFMNEIFRDMLHRQAANPLTSQGKILVAQHGPGCHPLRKRMLSLCHDLHHHRLPEGKLVPLPIPRRPWSHLLIDFATDLPVSNGFTTILITIDCFSKACKLILLKGLPTAMETAEALFSNVFRHLGIPEDIMFDSGPQFISRVWQGFFKLLWVSVSLSSGYHQQTNGQTEQPEVPPPPDTDDTIYQVQEVVNSRRQSPISVRLGRGACAYPKCQGIKHPRRSANPSQDTHDNLEMPINLQCMSLDWGRKPEHPEETPRHGEYIHTHGRGKGRKLADMMERRKVDILCVQETRWKGSKAHSIGAGFKLFYYGVDSKRNGVGVVLKEEFVRNVLEVGCELEEKERFWSELDEVMESIPTGERVVIGADFNGHVGEGNTGDEEVMGKFGVKERNLEGQMVVDFAKRMDMAVVNTYFQKRKEHRVTYKSGGRRTQRVRGCLRNGEEVLVPIFKNKGEVQICSNYRGIKLMSHTMKLWERVVEVRLRKVVEICQQQYGFMPRKSTTDAIFALRILMEKYRDGQRELHCVFVDLEKVYDRVPREELWYCMRKSGVAEKYVRVVQDMYERSRTVVRCAVGQTEEFKVEVGLHQGSALSPVLFAIVMDQLSEEVRQESPWTMMFADDIAREQVEESLERWRFALERRGMKVSRSKTEYMCVNEREGSGTVRLQGEEVKKVQEFKYLGSTVQSNGECGKEVKKRVQAVPLKNIEVDLQVQGHVATVTSTLKYLNEEDNPVEAVFVFPMPSGAALCQFSAKIADQEIVAEVQEKQEAREQYDDALSSGEQAFLLEESEESMDVFRLSVGSLPPRQCAAVTFIYIIELSVQADHSLQFCLPAVLNPRYMPAGSGGGIVSEITSSSTGIPYSLSFTAQISSPNPITKVECKCPLEPLMFLNTDHTKAKVSLSAGHMFDRDVELYVHYQNPHQLTAIVEAGAPAAQPGTLMGDPVVMVSFYPEFPESVMSSMSSCGEFVFVMDRSGSMSCNMHNGPGAQGRIACARDTLLLLLKSLPMDCYFNIYGFGSHYNSFFPQSVQYNQDTMEQAVQKVKEMQADMGGTEILPALEHIYKQPCILNHPRQMVKCFSFGIGEGASSALITGLAENSSGHAQFITGTDRMQAKECQNPDAKGKISVQYHLGDQEVTNTVNFSLKPAESNGMAIHRLGARSLIRSLERDEQVDGADKEALKARVVELSKESGVSSSHTAFIAVHKGSKQAVKGPLVKRRIPTSMTLHGFRGKLLGSNAVTVMYSNHVTNDTWKNIMFLGYVITRGGVEMDQNKVKAEWMTEWPLPATVKELQDFLGFANFYMRFFRNYSSVASPITSLLLGISKSLQWSETSTAAFEKLKNSFNTAPILKHPDPSAPFVVNVDASSYGIGAVLSQCHGISRSSDVPVAGSCPPILCLNKAKKKKSKYIQVLRCPSGRRFIRNERSVASPIPSLLLGIPKRLQWTETSMAAFEKLNNSFNTAPILKHPDPSTPFVVKFDTSSCGIGAVLSQCHGFDINPETPKEPLMQLISLQKASGCWEIESTLAEVFGKTEKELIEQTPAQVKPDVWATLLALIWLHGFKIEAQVEWQFLAMKAVAWIRSQKGFYLSSVLGFLQKKNKMNCGLLTNKNEPAVMKILKTKASDIINNLHMGVEVPLKNIEVDLQVQGHVATVTSTLKYLNEEDNPVEAVFVFPMPSGAALCQFSAKIADQEIVAEVQEKQEAREQYDDALSSGEQAFLLEESEESMDVFRLSVGSLPPRQSAAVTFIYIIELSVQADHSLQFCLPAVLNPRYTPAGSGGGIVSEITSSSTGIPYSLSFTAQISSPNPITKVESKCPLEPLMFLNTDHTKAKVSLSAGHMFDRDVELYLHYQNPHQLTAIVEAGAPAAQPGTLMGDPVVMVSFYPEFPESVMSSMSSCGEFVFVMDRSGSMSCSMHNGPGAQERIACARDTLLLLLKSLPMDCYFNIYGFGSHYSSFFPQSVQYNQDTMEQAVQKVKEMQADMGGTEILPALEHIYKQPCILNHPRQLFIFTDGEVENTKDVLHCVRSNADFHRHLTVRCFSFGIGEGASSALITGLAENSSGHAQFITGTDRMQAKVMQSLRYALQPAVIEITEDWSGLSFNRLSPQIKSLFHGQRALIYAQLKGEECQNPDAKGKISVQYRLGDQEVTNTVNFSLKPAKNNGMAIHRLGARSLIRSLERDEQVDGADKEALKARVVELSKESGVSSSHTAFIAVHKGSKQAMKGPLVKRRIPTPMPQCFPVYACSAAPMAAMCYADIDESVDDVYFGDAGFEMTPETSETPKDLLMQLISLQKASGCWEIESTLAEVFGKTEKELIEQIPAQVKPDVWATLLALIWLHGFKIDAQVEWQFLAMKAVAWIRSQKVVNQSECVQAGNALLGCQVKEDTLGL</sequence>
<feature type="region of interest" description="Disordered" evidence="3">
    <location>
        <begin position="1089"/>
        <end position="1110"/>
    </location>
</feature>
<dbReference type="PANTHER" id="PTHR45737">
    <property type="entry name" value="VON WILLEBRAND FACTOR A DOMAIN-CONTAINING PROTEIN 5A"/>
    <property type="match status" value="1"/>
</dbReference>
<gene>
    <name evidence="8" type="ORF">QTP70_016110</name>
</gene>
<name>A0AAE0UXW4_9TELE</name>
<dbReference type="InterPro" id="IPR043128">
    <property type="entry name" value="Rev_trsase/Diguanyl_cyclase"/>
</dbReference>
<dbReference type="Pfam" id="PF17919">
    <property type="entry name" value="RT_RNaseH_2"/>
    <property type="match status" value="2"/>
</dbReference>
<dbReference type="InterPro" id="IPR041577">
    <property type="entry name" value="RT_RNaseH_2"/>
</dbReference>
<dbReference type="SMART" id="SM00327">
    <property type="entry name" value="VWA"/>
    <property type="match status" value="3"/>
</dbReference>
<dbReference type="PROSITE" id="PS50234">
    <property type="entry name" value="VWFA"/>
    <property type="match status" value="2"/>
</dbReference>
<dbReference type="Proteomes" id="UP001274896">
    <property type="component" value="Unassembled WGS sequence"/>
</dbReference>
<feature type="domain" description="Reverse transcriptase" evidence="5">
    <location>
        <begin position="1353"/>
        <end position="1609"/>
    </location>
</feature>
<dbReference type="Pfam" id="PF03372">
    <property type="entry name" value="Exo_endo_phos"/>
    <property type="match status" value="1"/>
</dbReference>
<dbReference type="Pfam" id="PF00078">
    <property type="entry name" value="RVT_1"/>
    <property type="match status" value="1"/>
</dbReference>
<dbReference type="PROSITE" id="PS51468">
    <property type="entry name" value="VIT"/>
    <property type="match status" value="3"/>
</dbReference>
<evidence type="ECO:0000256" key="2">
    <source>
        <dbReference type="ARBA" id="ARBA00012180"/>
    </source>
</evidence>
<keyword evidence="9" id="KW-1185">Reference proteome</keyword>
<proteinExistence type="inferred from homology"/>
<reference evidence="8" key="1">
    <citation type="submission" date="2023-06" db="EMBL/GenBank/DDBJ databases">
        <title>Male Hemibagrus guttatus genome.</title>
        <authorList>
            <person name="Bian C."/>
        </authorList>
    </citation>
    <scope>NUCLEOTIDE SEQUENCE</scope>
    <source>
        <strain evidence="8">Male_cb2023</strain>
        <tissue evidence="8">Muscle</tissue>
    </source>
</reference>
<dbReference type="InterPro" id="IPR002035">
    <property type="entry name" value="VWF_A"/>
</dbReference>
<feature type="domain" description="VIT" evidence="7">
    <location>
        <begin position="2545"/>
        <end position="2675"/>
    </location>
</feature>
<feature type="domain" description="VIT" evidence="7">
    <location>
        <begin position="1"/>
        <end position="129"/>
    </location>
</feature>
<dbReference type="Gene3D" id="3.60.10.10">
    <property type="entry name" value="Endonuclease/exonuclease/phosphatase"/>
    <property type="match status" value="1"/>
</dbReference>
<dbReference type="Gene3D" id="3.40.50.410">
    <property type="entry name" value="von Willebrand factor, type A domain"/>
    <property type="match status" value="3"/>
</dbReference>
<dbReference type="InterPro" id="IPR000477">
    <property type="entry name" value="RT_dom"/>
</dbReference>
<accession>A0AAE0UXW4</accession>
<dbReference type="InterPro" id="IPR012337">
    <property type="entry name" value="RNaseH-like_sf"/>
</dbReference>
<dbReference type="EC" id="3.1.26.4" evidence="2"/>
<feature type="domain" description="VWFA" evidence="4">
    <location>
        <begin position="2824"/>
        <end position="3010"/>
    </location>
</feature>
<feature type="domain" description="VWFA" evidence="4">
    <location>
        <begin position="278"/>
        <end position="458"/>
    </location>
</feature>
<feature type="compositionally biased region" description="Basic and acidic residues" evidence="3">
    <location>
        <begin position="1177"/>
        <end position="1191"/>
    </location>
</feature>